<evidence type="ECO:0000256" key="1">
    <source>
        <dbReference type="SAM" id="MobiDB-lite"/>
    </source>
</evidence>
<protein>
    <submittedName>
        <fullName evidence="3">Expressed protein</fullName>
    </submittedName>
</protein>
<proteinExistence type="predicted"/>
<reference evidence="3" key="1">
    <citation type="submission" date="2022-06" db="EMBL/GenBank/DDBJ databases">
        <authorList>
            <consortium name="SYNGENTA / RWTH Aachen University"/>
        </authorList>
    </citation>
    <scope>NUCLEOTIDE SEQUENCE</scope>
</reference>
<feature type="signal peptide" evidence="2">
    <location>
        <begin position="1"/>
        <end position="24"/>
    </location>
</feature>
<dbReference type="EMBL" id="CALTRL010000014">
    <property type="protein sequence ID" value="CAH7665914.1"/>
    <property type="molecule type" value="Genomic_DNA"/>
</dbReference>
<evidence type="ECO:0000313" key="4">
    <source>
        <dbReference type="Proteomes" id="UP001153365"/>
    </source>
</evidence>
<sequence length="639" mass="73474">MAYLKKSALAQFIVLLFLVCSGCPKPLIKNEIETAEAMPETFEGIREGLDSRNPNPDIDLSRSQLNPGNDHNLDRPDLGSQPLDDRYDHDQLEFNSDKTKPKSKSLSESLAKHAERLKKWIKYRLNLFTDHEDIAEFSEVKRLKEDFNDFFEFYEFSSIEVRQQVMELFIEKVKSNTESIMGTMNEKIKKTALHSNKAKEQEGMSKLEELKEYIALVADSQVQNAMQALQLISQRASTDEKLLKDSKNLVEEFVESSSSSLFKSRRKLSQISANIRLWQARNPPKAPLALKNRYQIEILNIFGPGGIAKPGNEEKASEIERLSRRWGIKEREVVEEIINSYEGVKQALKKLYVQDSAFRSSILRFFYIFLKPKWDAEATNILNEAHNKLINIVSKNIEKSDERVKKNEKNSISKENDTTDDREESKDDQGGERSQGMEEELTEDVFTEKSEKNLNKKAEKSKQKSDVKVAEERIREVFKKIKASNSKEWADKTYSKDIYDLIPFIEPLGPGIVPEKKPKPDGILNAFGLERNMEVYLGLIEIGKKVKENLKPSLQTAMIARKFRLGFEKDFNRVGRYLILKNLNSAMEQVKKQISAKEKESAFFPFSSDSGEITEEFLQILKDIMQTHEEGSKGKRVPN</sequence>
<comment type="caution">
    <text evidence="3">The sequence shown here is derived from an EMBL/GenBank/DDBJ whole genome shotgun (WGS) entry which is preliminary data.</text>
</comment>
<name>A0AAV0AGY3_PHAPC</name>
<feature type="region of interest" description="Disordered" evidence="1">
    <location>
        <begin position="46"/>
        <end position="86"/>
    </location>
</feature>
<evidence type="ECO:0000313" key="3">
    <source>
        <dbReference type="EMBL" id="CAH7665914.1"/>
    </source>
</evidence>
<dbReference type="AlphaFoldDB" id="A0AAV0AGY3"/>
<feature type="chain" id="PRO_5043841080" evidence="2">
    <location>
        <begin position="25"/>
        <end position="639"/>
    </location>
</feature>
<keyword evidence="4" id="KW-1185">Reference proteome</keyword>
<dbReference type="Proteomes" id="UP001153365">
    <property type="component" value="Unassembled WGS sequence"/>
</dbReference>
<keyword evidence="2" id="KW-0732">Signal</keyword>
<evidence type="ECO:0000256" key="2">
    <source>
        <dbReference type="SAM" id="SignalP"/>
    </source>
</evidence>
<gene>
    <name evidence="3" type="ORF">PPACK8108_LOCUS208</name>
</gene>
<feature type="compositionally biased region" description="Basic and acidic residues" evidence="1">
    <location>
        <begin position="71"/>
        <end position="86"/>
    </location>
</feature>
<organism evidence="3 4">
    <name type="scientific">Phakopsora pachyrhizi</name>
    <name type="common">Asian soybean rust disease fungus</name>
    <dbReference type="NCBI Taxonomy" id="170000"/>
    <lineage>
        <taxon>Eukaryota</taxon>
        <taxon>Fungi</taxon>
        <taxon>Dikarya</taxon>
        <taxon>Basidiomycota</taxon>
        <taxon>Pucciniomycotina</taxon>
        <taxon>Pucciniomycetes</taxon>
        <taxon>Pucciniales</taxon>
        <taxon>Phakopsoraceae</taxon>
        <taxon>Phakopsora</taxon>
    </lineage>
</organism>
<accession>A0AAV0AGY3</accession>
<feature type="compositionally biased region" description="Basic and acidic residues" evidence="1">
    <location>
        <begin position="400"/>
        <end position="431"/>
    </location>
</feature>
<feature type="compositionally biased region" description="Basic and acidic residues" evidence="1">
    <location>
        <begin position="446"/>
        <end position="466"/>
    </location>
</feature>
<feature type="region of interest" description="Disordered" evidence="1">
    <location>
        <begin position="400"/>
        <end position="466"/>
    </location>
</feature>